<dbReference type="InterPro" id="IPR042100">
    <property type="entry name" value="Bug_dom1"/>
</dbReference>
<sequence length="318" mass="33547">MERRHFIVAGAALAMPAVTRAAVPNVPVEIRLYVGFAAGGATDLLARRLQPLLERRGHRLVIDNVPGGGSTIALNRVALSPPDGRTLGFASGGLLSLVASGEVPLRLNQFTNLVRISQDPAILVVGNNSPIRTLDDLIAAIRAARGSFSAAAAGAEGSLGHLNLNAFVQSIGGEYIYVAYSGASRIANELMGGHLGVGLVKPADVFGQIRSGELRPIVQFADERLRQMPDVPTTAERGINVFPHGKMVQMTYLVGPAGVPAPVQQGLISLFREAVLSPEFQASANEDAFLADGIHGAPLEAAVDEMFRGFQAAYARMR</sequence>
<dbReference type="PANTHER" id="PTHR42928">
    <property type="entry name" value="TRICARBOXYLATE-BINDING PROTEIN"/>
    <property type="match status" value="1"/>
</dbReference>
<dbReference type="Gene3D" id="3.40.190.10">
    <property type="entry name" value="Periplasmic binding protein-like II"/>
    <property type="match status" value="1"/>
</dbReference>
<name>A0A437MMJ0_9PROT</name>
<evidence type="ECO:0000313" key="2">
    <source>
        <dbReference type="EMBL" id="RVT98843.1"/>
    </source>
</evidence>
<gene>
    <name evidence="2" type="ORF">EOD42_01650</name>
</gene>
<evidence type="ECO:0000256" key="1">
    <source>
        <dbReference type="ARBA" id="ARBA00006987"/>
    </source>
</evidence>
<dbReference type="PANTHER" id="PTHR42928:SF5">
    <property type="entry name" value="BLR1237 PROTEIN"/>
    <property type="match status" value="1"/>
</dbReference>
<protein>
    <submittedName>
        <fullName evidence="2">Tripartite tricarboxylate transporter substrate binding protein</fullName>
    </submittedName>
</protein>
<dbReference type="OrthoDB" id="7250553at2"/>
<dbReference type="PIRSF" id="PIRSF017082">
    <property type="entry name" value="YflP"/>
    <property type="match status" value="1"/>
</dbReference>
<dbReference type="Gene3D" id="3.40.190.150">
    <property type="entry name" value="Bordetella uptake gene, domain 1"/>
    <property type="match status" value="1"/>
</dbReference>
<dbReference type="InterPro" id="IPR005064">
    <property type="entry name" value="BUG"/>
</dbReference>
<comment type="similarity">
    <text evidence="1">Belongs to the UPF0065 (bug) family.</text>
</comment>
<dbReference type="CDD" id="cd07012">
    <property type="entry name" value="PBP2_Bug_TTT"/>
    <property type="match status" value="1"/>
</dbReference>
<organism evidence="2 3">
    <name type="scientific">Rhodovarius crocodyli</name>
    <dbReference type="NCBI Taxonomy" id="1979269"/>
    <lineage>
        <taxon>Bacteria</taxon>
        <taxon>Pseudomonadati</taxon>
        <taxon>Pseudomonadota</taxon>
        <taxon>Alphaproteobacteria</taxon>
        <taxon>Acetobacterales</taxon>
        <taxon>Roseomonadaceae</taxon>
        <taxon>Rhodovarius</taxon>
    </lineage>
</organism>
<evidence type="ECO:0000313" key="3">
    <source>
        <dbReference type="Proteomes" id="UP000282957"/>
    </source>
</evidence>
<proteinExistence type="inferred from homology"/>
<dbReference type="RefSeq" id="WP_127785313.1">
    <property type="nucleotide sequence ID" value="NZ_SACL01000001.1"/>
</dbReference>
<accession>A0A437MMJ0</accession>
<dbReference type="AlphaFoldDB" id="A0A437MMJ0"/>
<dbReference type="Pfam" id="PF03401">
    <property type="entry name" value="TctC"/>
    <property type="match status" value="1"/>
</dbReference>
<dbReference type="Proteomes" id="UP000282957">
    <property type="component" value="Unassembled WGS sequence"/>
</dbReference>
<comment type="caution">
    <text evidence="2">The sequence shown here is derived from an EMBL/GenBank/DDBJ whole genome shotgun (WGS) entry which is preliminary data.</text>
</comment>
<keyword evidence="3" id="KW-1185">Reference proteome</keyword>
<dbReference type="EMBL" id="SACL01000001">
    <property type="protein sequence ID" value="RVT98843.1"/>
    <property type="molecule type" value="Genomic_DNA"/>
</dbReference>
<reference evidence="2 3" key="1">
    <citation type="submission" date="2019-01" db="EMBL/GenBank/DDBJ databases">
        <authorList>
            <person name="Chen W.-M."/>
        </authorList>
    </citation>
    <scope>NUCLEOTIDE SEQUENCE [LARGE SCALE GENOMIC DNA]</scope>
    <source>
        <strain evidence="2 3">CCP-6</strain>
    </source>
</reference>